<dbReference type="Gene3D" id="3.40.50.880">
    <property type="match status" value="1"/>
</dbReference>
<dbReference type="InterPro" id="IPR029062">
    <property type="entry name" value="Class_I_gatase-like"/>
</dbReference>
<comment type="caution">
    <text evidence="1">The sequence shown here is derived from an EMBL/GenBank/DDBJ whole genome shotgun (WGS) entry which is preliminary data.</text>
</comment>
<dbReference type="RefSeq" id="WP_051749496.1">
    <property type="nucleotide sequence ID" value="NZ_JFDP01000066.1"/>
</dbReference>
<dbReference type="PANTHER" id="PTHR48094:SF12">
    <property type="entry name" value="PARKINSON DISEASE PROTEIN 7 HOMOLOG"/>
    <property type="match status" value="1"/>
</dbReference>
<evidence type="ECO:0000313" key="1">
    <source>
        <dbReference type="EMBL" id="KEZ22658.1"/>
    </source>
</evidence>
<dbReference type="Proteomes" id="UP000028537">
    <property type="component" value="Unassembled WGS sequence"/>
</dbReference>
<protein>
    <recommendedName>
        <fullName evidence="3">DJ-1/PfpI domain-containing protein</fullName>
    </recommendedName>
</protein>
<gene>
    <name evidence="1" type="ORF">UDIV_5450</name>
</gene>
<accession>A0A084EXG6</accession>
<evidence type="ECO:0008006" key="3">
    <source>
        <dbReference type="Google" id="ProtNLM"/>
    </source>
</evidence>
<dbReference type="GO" id="GO:0005737">
    <property type="term" value="C:cytoplasm"/>
    <property type="evidence" value="ECO:0007669"/>
    <property type="project" value="TreeGrafter"/>
</dbReference>
<reference evidence="1 2" key="1">
    <citation type="submission" date="2014-02" db="EMBL/GenBank/DDBJ databases">
        <title>Genome sequence of Ureaplasma diversum strain 246.</title>
        <authorList>
            <person name="Sirand-Pugnet P."/>
            <person name="Breton M."/>
            <person name="Dordet-Frisoni E."/>
            <person name="Baranowski E."/>
            <person name="Barre A."/>
            <person name="Couture C."/>
            <person name="Dupuy V."/>
            <person name="Gaurivaud P."/>
            <person name="Jacob D."/>
            <person name="Lemaitre C."/>
            <person name="Manso-Silvan L."/>
            <person name="Nikolski M."/>
            <person name="Nouvel L.-X."/>
            <person name="Poumarat F."/>
            <person name="Tardy F."/>
            <person name="Thebault P."/>
            <person name="Theil S."/>
            <person name="Citti C."/>
            <person name="Thiaucourt F."/>
            <person name="Blanchard A."/>
        </authorList>
    </citation>
    <scope>NUCLEOTIDE SEQUENCE [LARGE SCALE GENOMIC DNA]</scope>
    <source>
        <strain evidence="1 2">NCTC 246</strain>
    </source>
</reference>
<keyword evidence="2" id="KW-1185">Reference proteome</keyword>
<proteinExistence type="predicted"/>
<dbReference type="SUPFAM" id="SSF52317">
    <property type="entry name" value="Class I glutamine amidotransferase-like"/>
    <property type="match status" value="1"/>
</dbReference>
<dbReference type="EMBL" id="JFDP01000066">
    <property type="protein sequence ID" value="KEZ22658.1"/>
    <property type="molecule type" value="Genomic_DNA"/>
</dbReference>
<dbReference type="PANTHER" id="PTHR48094">
    <property type="entry name" value="PROTEIN/NUCLEIC ACID DEGLYCASE DJ-1-RELATED"/>
    <property type="match status" value="1"/>
</dbReference>
<organism evidence="1 2">
    <name type="scientific">Ureaplasma diversum NCTC 246</name>
    <dbReference type="NCBI Taxonomy" id="1188241"/>
    <lineage>
        <taxon>Bacteria</taxon>
        <taxon>Bacillati</taxon>
        <taxon>Mycoplasmatota</taxon>
        <taxon>Mycoplasmoidales</taxon>
        <taxon>Mycoplasmoidaceae</taxon>
        <taxon>Ureaplasma</taxon>
    </lineage>
</organism>
<dbReference type="InterPro" id="IPR050325">
    <property type="entry name" value="Prot/Nucl_acid_deglycase"/>
</dbReference>
<evidence type="ECO:0000313" key="2">
    <source>
        <dbReference type="Proteomes" id="UP000028537"/>
    </source>
</evidence>
<dbReference type="OrthoDB" id="9964477at2"/>
<dbReference type="AlphaFoldDB" id="A0A084EXG6"/>
<sequence>MIVNKRIGILVPQHANDFEIAVLNLILKEAGAFVTLVSLGKQLTMQMQTLNKIVCDELIEKCNLSKFNFLILISSPSLRQETINKYSFIMGTPRVPKINYFLNSFFARNEPNKFLIALNNSCCFLNENGLIDGYKVTCNDKFCQIDNNLKNQKEEIIVDRNLVTTNSSHSAIKVAYRILELIGLKSEIPEHQLNLFNKILKDD</sequence>
<name>A0A084EXG6_9BACT</name>